<dbReference type="PANTHER" id="PTHR13947:SF37">
    <property type="entry name" value="LD18367P"/>
    <property type="match status" value="1"/>
</dbReference>
<comment type="caution">
    <text evidence="4">The sequence shown here is derived from an EMBL/GenBank/DDBJ whole genome shotgun (WGS) entry which is preliminary data.</text>
</comment>
<dbReference type="PROSITE" id="PS50995">
    <property type="entry name" value="HTH_MARR_2"/>
    <property type="match status" value="1"/>
</dbReference>
<dbReference type="InterPro" id="IPR036388">
    <property type="entry name" value="WH-like_DNA-bd_sf"/>
</dbReference>
<feature type="domain" description="HTH marR-type" evidence="2">
    <location>
        <begin position="1"/>
        <end position="135"/>
    </location>
</feature>
<dbReference type="PRINTS" id="PR00598">
    <property type="entry name" value="HTHMARR"/>
</dbReference>
<dbReference type="PANTHER" id="PTHR13947">
    <property type="entry name" value="GNAT FAMILY N-ACETYLTRANSFERASE"/>
    <property type="match status" value="1"/>
</dbReference>
<dbReference type="InterPro" id="IPR000182">
    <property type="entry name" value="GNAT_dom"/>
</dbReference>
<dbReference type="InterPro" id="IPR000835">
    <property type="entry name" value="HTH_MarR-typ"/>
</dbReference>
<accession>A0A2U2X8N8</accession>
<dbReference type="EMBL" id="QFRI01000001">
    <property type="protein sequence ID" value="PWH84113.1"/>
    <property type="molecule type" value="Genomic_DNA"/>
</dbReference>
<dbReference type="OrthoDB" id="5419426at2"/>
<dbReference type="InterPro" id="IPR016181">
    <property type="entry name" value="Acyl_CoA_acyltransferase"/>
</dbReference>
<dbReference type="InterPro" id="IPR036390">
    <property type="entry name" value="WH_DNA-bd_sf"/>
</dbReference>
<evidence type="ECO:0000313" key="5">
    <source>
        <dbReference type="Proteomes" id="UP000245375"/>
    </source>
</evidence>
<evidence type="ECO:0000259" key="3">
    <source>
        <dbReference type="PROSITE" id="PS51186"/>
    </source>
</evidence>
<dbReference type="SMART" id="SM00347">
    <property type="entry name" value="HTH_MARR"/>
    <property type="match status" value="1"/>
</dbReference>
<dbReference type="PROSITE" id="PS51186">
    <property type="entry name" value="GNAT"/>
    <property type="match status" value="1"/>
</dbReference>
<name>A0A2U2X8N8_9FLAO</name>
<evidence type="ECO:0000313" key="4">
    <source>
        <dbReference type="EMBL" id="PWH84113.1"/>
    </source>
</evidence>
<reference evidence="4 5" key="2">
    <citation type="submission" date="2018-05" db="EMBL/GenBank/DDBJ databases">
        <title>Algibacter marinivivus sp. nov., isolated from sample around a algae.</title>
        <authorList>
            <person name="Zhong X."/>
        </authorList>
    </citation>
    <scope>NUCLEOTIDE SEQUENCE [LARGE SCALE GENOMIC DNA]</scope>
    <source>
        <strain evidence="4 5">ZY111</strain>
    </source>
</reference>
<proteinExistence type="predicted"/>
<keyword evidence="1" id="KW-0808">Transferase</keyword>
<dbReference type="AlphaFoldDB" id="A0A2U2X8N8"/>
<gene>
    <name evidence="4" type="ORF">DIS18_06100</name>
</gene>
<dbReference type="Gene3D" id="1.10.10.10">
    <property type="entry name" value="Winged helix-like DNA-binding domain superfamily/Winged helix DNA-binding domain"/>
    <property type="match status" value="1"/>
</dbReference>
<protein>
    <recommendedName>
        <fullName evidence="6">Transcriptional regulator, MarR family with acetyltransferase activity</fullName>
    </recommendedName>
</protein>
<reference evidence="5" key="1">
    <citation type="submission" date="2018-05" db="EMBL/GenBank/DDBJ databases">
        <title>Algibacter marinivivus sp. nov., isolated from sample around a algae.</title>
        <authorList>
            <person name="Lu D."/>
        </authorList>
    </citation>
    <scope>NUCLEOTIDE SEQUENCE [LARGE SCALE GENOMIC DNA]</scope>
    <source>
        <strain evidence="5">ZY111</strain>
    </source>
</reference>
<dbReference type="Proteomes" id="UP000245375">
    <property type="component" value="Unassembled WGS sequence"/>
</dbReference>
<evidence type="ECO:0008006" key="6">
    <source>
        <dbReference type="Google" id="ProtNLM"/>
    </source>
</evidence>
<dbReference type="GO" id="GO:0008080">
    <property type="term" value="F:N-acetyltransferase activity"/>
    <property type="evidence" value="ECO:0007669"/>
    <property type="project" value="InterPro"/>
</dbReference>
<evidence type="ECO:0000256" key="1">
    <source>
        <dbReference type="ARBA" id="ARBA00022679"/>
    </source>
</evidence>
<dbReference type="RefSeq" id="WP_109352117.1">
    <property type="nucleotide sequence ID" value="NZ_QFRI01000001.1"/>
</dbReference>
<sequence>MSNKIKLLRKFNRDYFNRLRVFDSHYNNNFSVTETRILYELSIHNKLTLKEISEVLHIDTGYASRIIKKYTNKGYISKVSDNNDKRSNYLSLTTLGEKIADDINKFENQRINSILEKLDSDSQSKLIDAIDTAYSCLNPKKESLPIIRTHQPGDLGTITHFHGKYYADTYGYTEIFEAFVAKDFSEFILNFDKKKDVFYIVEKNGKVEGSIALQHRSNESAQLRFFYLSPALRGFGIGRILMNKIMNFAKKTKYKHLFLWTHKGLDGAHTIYEKNGFTMTETKIHSLWKENLEEQMWELNL</sequence>
<dbReference type="GO" id="GO:0003700">
    <property type="term" value="F:DNA-binding transcription factor activity"/>
    <property type="evidence" value="ECO:0007669"/>
    <property type="project" value="InterPro"/>
</dbReference>
<dbReference type="InterPro" id="IPR050769">
    <property type="entry name" value="NAT_camello-type"/>
</dbReference>
<dbReference type="Gene3D" id="3.40.630.30">
    <property type="match status" value="1"/>
</dbReference>
<evidence type="ECO:0000259" key="2">
    <source>
        <dbReference type="PROSITE" id="PS50995"/>
    </source>
</evidence>
<dbReference type="SUPFAM" id="SSF46785">
    <property type="entry name" value="Winged helix' DNA-binding domain"/>
    <property type="match status" value="1"/>
</dbReference>
<dbReference type="CDD" id="cd04301">
    <property type="entry name" value="NAT_SF"/>
    <property type="match status" value="1"/>
</dbReference>
<dbReference type="SUPFAM" id="SSF55729">
    <property type="entry name" value="Acyl-CoA N-acyltransferases (Nat)"/>
    <property type="match status" value="1"/>
</dbReference>
<dbReference type="Pfam" id="PF01047">
    <property type="entry name" value="MarR"/>
    <property type="match status" value="1"/>
</dbReference>
<keyword evidence="5" id="KW-1185">Reference proteome</keyword>
<organism evidence="4 5">
    <name type="scientific">Algibacter marinivivus</name>
    <dbReference type="NCBI Taxonomy" id="2100723"/>
    <lineage>
        <taxon>Bacteria</taxon>
        <taxon>Pseudomonadati</taxon>
        <taxon>Bacteroidota</taxon>
        <taxon>Flavobacteriia</taxon>
        <taxon>Flavobacteriales</taxon>
        <taxon>Flavobacteriaceae</taxon>
        <taxon>Algibacter</taxon>
    </lineage>
</organism>
<dbReference type="Pfam" id="PF00583">
    <property type="entry name" value="Acetyltransf_1"/>
    <property type="match status" value="1"/>
</dbReference>
<feature type="domain" description="N-acetyltransferase" evidence="3">
    <location>
        <begin position="145"/>
        <end position="301"/>
    </location>
</feature>